<dbReference type="RefSeq" id="XP_075100890.1">
    <property type="nucleotide sequence ID" value="XM_075244789.1"/>
</dbReference>
<evidence type="ECO:0000313" key="2">
    <source>
        <dbReference type="RefSeq" id="XP_075100890.1"/>
    </source>
</evidence>
<protein>
    <submittedName>
        <fullName evidence="2">ATP synthase subunit O, mitochondrial-like</fullName>
    </submittedName>
</protein>
<gene>
    <name evidence="2" type="primary">LOC107815111</name>
</gene>
<accession>A0AC58TUI9</accession>
<proteinExistence type="predicted"/>
<sequence length="135" mass="14793">MFVIFFLQLSRNYATAPAKEQKVKVPVTMCGVSENYASALYIAAVKASALEKVESEILDLIEVSKKSSKFCHFMKDLSVPTDTRVKAISNICAQAKFGDLTRNFLVVLAENGRLKHIDAIAKKVCRVNHGTQGGA</sequence>
<organism evidence="1 2">
    <name type="scientific">Nicotiana tabacum</name>
    <name type="common">Common tobacco</name>
    <dbReference type="NCBI Taxonomy" id="4097"/>
    <lineage>
        <taxon>Eukaryota</taxon>
        <taxon>Viridiplantae</taxon>
        <taxon>Streptophyta</taxon>
        <taxon>Embryophyta</taxon>
        <taxon>Tracheophyta</taxon>
        <taxon>Spermatophyta</taxon>
        <taxon>Magnoliopsida</taxon>
        <taxon>eudicotyledons</taxon>
        <taxon>Gunneridae</taxon>
        <taxon>Pentapetalae</taxon>
        <taxon>asterids</taxon>
        <taxon>lamiids</taxon>
        <taxon>Solanales</taxon>
        <taxon>Solanaceae</taxon>
        <taxon>Nicotianoideae</taxon>
        <taxon>Nicotianeae</taxon>
        <taxon>Nicotiana</taxon>
    </lineage>
</organism>
<reference evidence="1" key="1">
    <citation type="journal article" date="2014" name="Nat. Commun.">
        <title>The tobacco genome sequence and its comparison with those of tomato and potato.</title>
        <authorList>
            <person name="Sierro N."/>
            <person name="Battey J.N."/>
            <person name="Ouadi S."/>
            <person name="Bakaher N."/>
            <person name="Bovet L."/>
            <person name="Willig A."/>
            <person name="Goepfert S."/>
            <person name="Peitsch M.C."/>
            <person name="Ivanov N.V."/>
        </authorList>
    </citation>
    <scope>NUCLEOTIDE SEQUENCE [LARGE SCALE GENOMIC DNA]</scope>
</reference>
<reference evidence="2" key="2">
    <citation type="submission" date="2025-08" db="UniProtKB">
        <authorList>
            <consortium name="RefSeq"/>
        </authorList>
    </citation>
    <scope>IDENTIFICATION</scope>
    <source>
        <tissue evidence="2">Leaf</tissue>
    </source>
</reference>
<dbReference type="Proteomes" id="UP000790787">
    <property type="component" value="Chromosome 22"/>
</dbReference>
<keyword evidence="1" id="KW-1185">Reference proteome</keyword>
<name>A0AC58TUI9_TOBAC</name>
<evidence type="ECO:0000313" key="1">
    <source>
        <dbReference type="Proteomes" id="UP000790787"/>
    </source>
</evidence>